<dbReference type="EMBL" id="JPYI02000083">
    <property type="protein sequence ID" value="OQP76751.1"/>
    <property type="molecule type" value="Genomic_DNA"/>
</dbReference>
<evidence type="ECO:0008006" key="4">
    <source>
        <dbReference type="Google" id="ProtNLM"/>
    </source>
</evidence>
<gene>
    <name evidence="2" type="ORF">IM53_015600</name>
</gene>
<feature type="chain" id="PRO_5010734348" description="Tetratricopeptide repeat protein" evidence="1">
    <location>
        <begin position="26"/>
        <end position="220"/>
    </location>
</feature>
<reference evidence="2 3" key="1">
    <citation type="journal article" date="2016" name="Plant Pathol.">
        <title>Genetic characterization of strains named as Xanthomonas axonopodis pv. dieffenbachiae leads to a taxonomic revision of the X. axonopodis species complex.</title>
        <authorList>
            <person name="Constantin E.C."/>
            <person name="Cleenwerck I."/>
            <person name="Maes M."/>
            <person name="Baeyen S."/>
            <person name="Van Malderghem C."/>
            <person name="De Vos P."/>
            <person name="Cottyn B."/>
        </authorList>
    </citation>
    <scope>NUCLEOTIDE SEQUENCE [LARGE SCALE GENOMIC DNA]</scope>
    <source>
        <strain evidence="2 3">LMG 25940</strain>
    </source>
</reference>
<protein>
    <recommendedName>
        <fullName evidence="4">Tetratricopeptide repeat protein</fullName>
    </recommendedName>
</protein>
<organism evidence="2 3">
    <name type="scientific">Xanthomonas phaseoli pv. dieffenbachiae</name>
    <dbReference type="NCBI Taxonomy" id="92828"/>
    <lineage>
        <taxon>Bacteria</taxon>
        <taxon>Pseudomonadati</taxon>
        <taxon>Pseudomonadota</taxon>
        <taxon>Gammaproteobacteria</taxon>
        <taxon>Lysobacterales</taxon>
        <taxon>Lysobacteraceae</taxon>
        <taxon>Xanthomonas</taxon>
    </lineage>
</organism>
<sequence length="220" mass="23574">MNRSCRKSRIVTALGLCVIAGAGWAAGLSPQVAQLQDRWAVITYQLPKPQRVAALEALAQQADQVRHALPEDADALIWDGIVRSSLAGEKGGLGALAQVKLARTDFEQAIKRAPRALDGAAYTSLGALYYQVPGWPIGFGDDAKARTLLYQGLAIDPDGLDSNYFVGDFLRDQKDWAGAEKAFEKAAAAAPRPGRQVADAGRRKELAAKLADVRAQLAKH</sequence>
<dbReference type="GeneID" id="93992471"/>
<reference evidence="3" key="2">
    <citation type="journal article" date="2017" name="Plant Pathol.">
        <title>Pathogenicity and virulence gene content of Xanthomonas strains infecting Araceae, formerly known as Xanthomonas axonopodis pv. dieffenbachiae.</title>
        <authorList>
            <person name="Constantin E.C."/>
            <person name="Haegeman A."/>
            <person name="Van Vaerenbergh J."/>
            <person name="Baeyen S."/>
            <person name="Van Malderghem C."/>
            <person name="Maes M."/>
            <person name="Cottyn B."/>
        </authorList>
    </citation>
    <scope>NUCLEOTIDE SEQUENCE [LARGE SCALE GENOMIC DNA]</scope>
    <source>
        <strain evidence="3">LMG 25940</strain>
    </source>
</reference>
<evidence type="ECO:0000313" key="2">
    <source>
        <dbReference type="EMBL" id="OQP76751.1"/>
    </source>
</evidence>
<dbReference type="RefSeq" id="WP_057678804.1">
    <property type="nucleotide sequence ID" value="NZ_CP041380.1"/>
</dbReference>
<dbReference type="Gene3D" id="1.25.40.10">
    <property type="entry name" value="Tetratricopeptide repeat domain"/>
    <property type="match status" value="1"/>
</dbReference>
<dbReference type="SUPFAM" id="SSF48452">
    <property type="entry name" value="TPR-like"/>
    <property type="match status" value="1"/>
</dbReference>
<keyword evidence="1" id="KW-0732">Signal</keyword>
<proteinExistence type="predicted"/>
<dbReference type="STRING" id="1437877.GCA_001564415_04001"/>
<dbReference type="InterPro" id="IPR011990">
    <property type="entry name" value="TPR-like_helical_dom_sf"/>
</dbReference>
<evidence type="ECO:0000256" key="1">
    <source>
        <dbReference type="SAM" id="SignalP"/>
    </source>
</evidence>
<comment type="caution">
    <text evidence="2">The sequence shown here is derived from an EMBL/GenBank/DDBJ whole genome shotgun (WGS) entry which is preliminary data.</text>
</comment>
<evidence type="ECO:0000313" key="3">
    <source>
        <dbReference type="Proteomes" id="UP000050546"/>
    </source>
</evidence>
<name>A0A1V9H1H1_9XANT</name>
<dbReference type="AlphaFoldDB" id="A0A1V9H1H1"/>
<dbReference type="Proteomes" id="UP000050546">
    <property type="component" value="Unassembled WGS sequence"/>
</dbReference>
<accession>A0A1V9H1H1</accession>
<feature type="signal peptide" evidence="1">
    <location>
        <begin position="1"/>
        <end position="25"/>
    </location>
</feature>